<evidence type="ECO:0000259" key="5">
    <source>
        <dbReference type="PROSITE" id="PS50949"/>
    </source>
</evidence>
<dbReference type="OrthoDB" id="9035644at2"/>
<evidence type="ECO:0000256" key="3">
    <source>
        <dbReference type="ARBA" id="ARBA00023163"/>
    </source>
</evidence>
<comment type="caution">
    <text evidence="6">The sequence shown here is derived from an EMBL/GenBank/DDBJ whole genome shotgun (WGS) entry which is preliminary data.</text>
</comment>
<evidence type="ECO:0000256" key="1">
    <source>
        <dbReference type="ARBA" id="ARBA00023015"/>
    </source>
</evidence>
<keyword evidence="1" id="KW-0805">Transcription regulation</keyword>
<dbReference type="Proteomes" id="UP000463700">
    <property type="component" value="Unassembled WGS sequence"/>
</dbReference>
<dbReference type="Pfam" id="PF00392">
    <property type="entry name" value="GntR"/>
    <property type="match status" value="1"/>
</dbReference>
<dbReference type="GO" id="GO:0003677">
    <property type="term" value="F:DNA binding"/>
    <property type="evidence" value="ECO:0007669"/>
    <property type="project" value="UniProtKB-KW"/>
</dbReference>
<feature type="domain" description="HTH gntR-type" evidence="5">
    <location>
        <begin position="13"/>
        <end position="81"/>
    </location>
</feature>
<dbReference type="RefSeq" id="WP_154567922.1">
    <property type="nucleotide sequence ID" value="NZ_VOSW01000227.1"/>
</dbReference>
<keyword evidence="3" id="KW-0804">Transcription</keyword>
<keyword evidence="2" id="KW-0238">DNA-binding</keyword>
<evidence type="ECO:0000256" key="4">
    <source>
        <dbReference type="SAM" id="MobiDB-lite"/>
    </source>
</evidence>
<organism evidence="6 7">
    <name type="scientific">Paraburkholderia madseniana</name>
    <dbReference type="NCBI Taxonomy" id="2599607"/>
    <lineage>
        <taxon>Bacteria</taxon>
        <taxon>Pseudomonadati</taxon>
        <taxon>Pseudomonadota</taxon>
        <taxon>Betaproteobacteria</taxon>
        <taxon>Burkholderiales</taxon>
        <taxon>Burkholderiaceae</taxon>
        <taxon>Paraburkholderia</taxon>
    </lineage>
</organism>
<name>A0A6N6VYV2_9BURK</name>
<dbReference type="SMART" id="SM00345">
    <property type="entry name" value="HTH_GNTR"/>
    <property type="match status" value="1"/>
</dbReference>
<dbReference type="EMBL" id="VOSW01000227">
    <property type="protein sequence ID" value="KAE8753426.1"/>
    <property type="molecule type" value="Genomic_DNA"/>
</dbReference>
<feature type="region of interest" description="Disordered" evidence="4">
    <location>
        <begin position="65"/>
        <end position="102"/>
    </location>
</feature>
<reference evidence="6 7" key="1">
    <citation type="journal article" date="2020" name="Int. J. Syst. Evol. Microbiol.">
        <title>Paraburkholderia madseniana sp. nov., a phenolic acid-degrading bacterium isolated from acidic forest soil.</title>
        <authorList>
            <person name="Wilhelm R.C."/>
            <person name="Murphy S.J.L."/>
            <person name="Feriancek N.M."/>
            <person name="Karasz D.C."/>
            <person name="DeRito C.M."/>
            <person name="Newman J.D."/>
            <person name="Buckley D.H."/>
        </authorList>
    </citation>
    <scope>NUCLEOTIDE SEQUENCE [LARGE SCALE GENOMIC DNA]</scope>
    <source>
        <strain evidence="6 7">RP11</strain>
    </source>
</reference>
<dbReference type="AlphaFoldDB" id="A0A6N6VYV2"/>
<dbReference type="GO" id="GO:0003700">
    <property type="term" value="F:DNA-binding transcription factor activity"/>
    <property type="evidence" value="ECO:0007669"/>
    <property type="project" value="InterPro"/>
</dbReference>
<accession>A0A6N6VYV2</accession>
<evidence type="ECO:0000256" key="2">
    <source>
        <dbReference type="ARBA" id="ARBA00023125"/>
    </source>
</evidence>
<dbReference type="Gene3D" id="1.10.10.10">
    <property type="entry name" value="Winged helix-like DNA-binding domain superfamily/Winged helix DNA-binding domain"/>
    <property type="match status" value="1"/>
</dbReference>
<dbReference type="SUPFAM" id="SSF46785">
    <property type="entry name" value="Winged helix' DNA-binding domain"/>
    <property type="match status" value="1"/>
</dbReference>
<dbReference type="InterPro" id="IPR000524">
    <property type="entry name" value="Tscrpt_reg_HTH_GntR"/>
</dbReference>
<proteinExistence type="predicted"/>
<protein>
    <submittedName>
        <fullName evidence="6">GntR family transcriptional regulator</fullName>
    </submittedName>
</protein>
<evidence type="ECO:0000313" key="7">
    <source>
        <dbReference type="Proteomes" id="UP000463700"/>
    </source>
</evidence>
<dbReference type="PROSITE" id="PS50949">
    <property type="entry name" value="HTH_GNTR"/>
    <property type="match status" value="1"/>
</dbReference>
<dbReference type="InterPro" id="IPR036390">
    <property type="entry name" value="WH_DNA-bd_sf"/>
</dbReference>
<sequence>MRNWIPNLDAYPGPAYLAVVSALEEAIRRGIFAAGDTLPSQRILADFLGLHVNIVNRAMRESARRGLTSGNTRRGTLILPQRRWGPERDQNPLSLMSRCGTR</sequence>
<gene>
    <name evidence="6" type="ORF">FSO04_45265</name>
</gene>
<evidence type="ECO:0000313" key="6">
    <source>
        <dbReference type="EMBL" id="KAE8753426.1"/>
    </source>
</evidence>
<dbReference type="InterPro" id="IPR036388">
    <property type="entry name" value="WH-like_DNA-bd_sf"/>
</dbReference>